<dbReference type="InterPro" id="IPR002575">
    <property type="entry name" value="Aminoglycoside_PTrfase"/>
</dbReference>
<dbReference type="AlphaFoldDB" id="A0A1E3Q048"/>
<dbReference type="InterPro" id="IPR011009">
    <property type="entry name" value="Kinase-like_dom_sf"/>
</dbReference>
<feature type="domain" description="Aminoglycoside phosphotransferase" evidence="1">
    <location>
        <begin position="46"/>
        <end position="253"/>
    </location>
</feature>
<dbReference type="OrthoDB" id="3596596at2759"/>
<organism evidence="2 3">
    <name type="scientific">Lipomyces starkeyi NRRL Y-11557</name>
    <dbReference type="NCBI Taxonomy" id="675824"/>
    <lineage>
        <taxon>Eukaryota</taxon>
        <taxon>Fungi</taxon>
        <taxon>Dikarya</taxon>
        <taxon>Ascomycota</taxon>
        <taxon>Saccharomycotina</taxon>
        <taxon>Lipomycetes</taxon>
        <taxon>Lipomycetales</taxon>
        <taxon>Lipomycetaceae</taxon>
        <taxon>Lipomyces</taxon>
    </lineage>
</organism>
<evidence type="ECO:0000313" key="3">
    <source>
        <dbReference type="Proteomes" id="UP000094385"/>
    </source>
</evidence>
<gene>
    <name evidence="2" type="ORF">LIPSTDRAFT_146338</name>
</gene>
<proteinExistence type="predicted"/>
<protein>
    <recommendedName>
        <fullName evidence="1">Aminoglycoside phosphotransferase domain-containing protein</fullName>
    </recommendedName>
</protein>
<name>A0A1E3Q048_LIPST</name>
<dbReference type="Proteomes" id="UP000094385">
    <property type="component" value="Unassembled WGS sequence"/>
</dbReference>
<dbReference type="Gene3D" id="3.90.1200.10">
    <property type="match status" value="1"/>
</dbReference>
<dbReference type="Pfam" id="PF01636">
    <property type="entry name" value="APH"/>
    <property type="match status" value="1"/>
</dbReference>
<sequence length="330" mass="35862">MGTDQLQSLAAQPELVSHLELFYSVTVKKIHCLDTDVYRLDHTSSKSGTEVSSWVIRVFPPSRPLTAVASDGQLLSFLAANNYPAETPVAPTAVTSYEGHGILVTHFIAGERPPRTKWTFYYLGKLLGQLTTLHTEDSGIIWAGGAWHHLCGCGDVSEEVRAAVAVMSATAAKQDFTVEENCALETVYAELNRLDGFGKLPKALVHPDIVPSNAILTADGQLRIVDWAGAGEGSRVVALGFLLWAAGVRELGLSAIAMAGYCMHATLEPEEIERLADAVYLRPLTMSCWSFSKGQKTLHELVQELRPMRELAESIATKAEAAFVKVKENP</sequence>
<evidence type="ECO:0000313" key="2">
    <source>
        <dbReference type="EMBL" id="ODQ71065.1"/>
    </source>
</evidence>
<evidence type="ECO:0000259" key="1">
    <source>
        <dbReference type="Pfam" id="PF01636"/>
    </source>
</evidence>
<dbReference type="EMBL" id="KV454298">
    <property type="protein sequence ID" value="ODQ71065.1"/>
    <property type="molecule type" value="Genomic_DNA"/>
</dbReference>
<accession>A0A1E3Q048</accession>
<dbReference type="SUPFAM" id="SSF56112">
    <property type="entry name" value="Protein kinase-like (PK-like)"/>
    <property type="match status" value="1"/>
</dbReference>
<keyword evidence="3" id="KW-1185">Reference proteome</keyword>
<reference evidence="2 3" key="1">
    <citation type="journal article" date="2016" name="Proc. Natl. Acad. Sci. U.S.A.">
        <title>Comparative genomics of biotechnologically important yeasts.</title>
        <authorList>
            <person name="Riley R."/>
            <person name="Haridas S."/>
            <person name="Wolfe K.H."/>
            <person name="Lopes M.R."/>
            <person name="Hittinger C.T."/>
            <person name="Goeker M."/>
            <person name="Salamov A.A."/>
            <person name="Wisecaver J.H."/>
            <person name="Long T.M."/>
            <person name="Calvey C.H."/>
            <person name="Aerts A.L."/>
            <person name="Barry K.W."/>
            <person name="Choi C."/>
            <person name="Clum A."/>
            <person name="Coughlan A.Y."/>
            <person name="Deshpande S."/>
            <person name="Douglass A.P."/>
            <person name="Hanson S.J."/>
            <person name="Klenk H.-P."/>
            <person name="LaButti K.M."/>
            <person name="Lapidus A."/>
            <person name="Lindquist E.A."/>
            <person name="Lipzen A.M."/>
            <person name="Meier-Kolthoff J.P."/>
            <person name="Ohm R.A."/>
            <person name="Otillar R.P."/>
            <person name="Pangilinan J.L."/>
            <person name="Peng Y."/>
            <person name="Rokas A."/>
            <person name="Rosa C.A."/>
            <person name="Scheuner C."/>
            <person name="Sibirny A.A."/>
            <person name="Slot J.C."/>
            <person name="Stielow J.B."/>
            <person name="Sun H."/>
            <person name="Kurtzman C.P."/>
            <person name="Blackwell M."/>
            <person name="Grigoriev I.V."/>
            <person name="Jeffries T.W."/>
        </authorList>
    </citation>
    <scope>NUCLEOTIDE SEQUENCE [LARGE SCALE GENOMIC DNA]</scope>
    <source>
        <strain evidence="2 3">NRRL Y-11557</strain>
    </source>
</reference>